<evidence type="ECO:0000313" key="2">
    <source>
        <dbReference type="EMBL" id="KAF2091737.1"/>
    </source>
</evidence>
<feature type="region of interest" description="Disordered" evidence="1">
    <location>
        <begin position="78"/>
        <end position="97"/>
    </location>
</feature>
<protein>
    <submittedName>
        <fullName evidence="2">Uncharacterized protein</fullName>
    </submittedName>
</protein>
<organism evidence="2 3">
    <name type="scientific">Saccharata proteae CBS 121410</name>
    <dbReference type="NCBI Taxonomy" id="1314787"/>
    <lineage>
        <taxon>Eukaryota</taxon>
        <taxon>Fungi</taxon>
        <taxon>Dikarya</taxon>
        <taxon>Ascomycota</taxon>
        <taxon>Pezizomycotina</taxon>
        <taxon>Dothideomycetes</taxon>
        <taxon>Dothideomycetes incertae sedis</taxon>
        <taxon>Botryosphaeriales</taxon>
        <taxon>Saccharataceae</taxon>
        <taxon>Saccharata</taxon>
    </lineage>
</organism>
<sequence>MSCSQSLLRLPGNHVHASTALAVKNVPQNLYDTDSSLCALIGVLRNLLVHYLIKAPRDMHSQLGISTRALSIDRSRALSTQSELSKPSPERKTTHEQILIRNPVLSSPGLVRLIEFV</sequence>
<dbReference type="Proteomes" id="UP000799776">
    <property type="component" value="Unassembled WGS sequence"/>
</dbReference>
<accession>A0A9P4M207</accession>
<dbReference type="EMBL" id="ML978711">
    <property type="protein sequence ID" value="KAF2091737.1"/>
    <property type="molecule type" value="Genomic_DNA"/>
</dbReference>
<evidence type="ECO:0000313" key="3">
    <source>
        <dbReference type="Proteomes" id="UP000799776"/>
    </source>
</evidence>
<reference evidence="2" key="1">
    <citation type="journal article" date="2020" name="Stud. Mycol.">
        <title>101 Dothideomycetes genomes: a test case for predicting lifestyles and emergence of pathogens.</title>
        <authorList>
            <person name="Haridas S."/>
            <person name="Albert R."/>
            <person name="Binder M."/>
            <person name="Bloem J."/>
            <person name="Labutti K."/>
            <person name="Salamov A."/>
            <person name="Andreopoulos B."/>
            <person name="Baker S."/>
            <person name="Barry K."/>
            <person name="Bills G."/>
            <person name="Bluhm B."/>
            <person name="Cannon C."/>
            <person name="Castanera R."/>
            <person name="Culley D."/>
            <person name="Daum C."/>
            <person name="Ezra D."/>
            <person name="Gonzalez J."/>
            <person name="Henrissat B."/>
            <person name="Kuo A."/>
            <person name="Liang C."/>
            <person name="Lipzen A."/>
            <person name="Lutzoni F."/>
            <person name="Magnuson J."/>
            <person name="Mondo S."/>
            <person name="Nolan M."/>
            <person name="Ohm R."/>
            <person name="Pangilinan J."/>
            <person name="Park H.-J."/>
            <person name="Ramirez L."/>
            <person name="Alfaro M."/>
            <person name="Sun H."/>
            <person name="Tritt A."/>
            <person name="Yoshinaga Y."/>
            <person name="Zwiers L.-H."/>
            <person name="Turgeon B."/>
            <person name="Goodwin S."/>
            <person name="Spatafora J."/>
            <person name="Crous P."/>
            <person name="Grigoriev I."/>
        </authorList>
    </citation>
    <scope>NUCLEOTIDE SEQUENCE</scope>
    <source>
        <strain evidence="2">CBS 121410</strain>
    </source>
</reference>
<evidence type="ECO:0000256" key="1">
    <source>
        <dbReference type="SAM" id="MobiDB-lite"/>
    </source>
</evidence>
<dbReference type="AlphaFoldDB" id="A0A9P4M207"/>
<gene>
    <name evidence="2" type="ORF">K490DRAFT_52925</name>
</gene>
<name>A0A9P4M207_9PEZI</name>
<comment type="caution">
    <text evidence="2">The sequence shown here is derived from an EMBL/GenBank/DDBJ whole genome shotgun (WGS) entry which is preliminary data.</text>
</comment>
<proteinExistence type="predicted"/>
<keyword evidence="3" id="KW-1185">Reference proteome</keyword>